<name>A0A0B0P8W0_GOSAR</name>
<protein>
    <recommendedName>
        <fullName evidence="10">Transmembrane 9 superfamily member</fullName>
    </recommendedName>
</protein>
<feature type="transmembrane region" description="Helical" evidence="10">
    <location>
        <begin position="247"/>
        <end position="270"/>
    </location>
</feature>
<feature type="transmembrane region" description="Helical" evidence="10">
    <location>
        <begin position="351"/>
        <end position="374"/>
    </location>
</feature>
<evidence type="ECO:0000256" key="6">
    <source>
        <dbReference type="ARBA" id="ARBA00022753"/>
    </source>
</evidence>
<dbReference type="GO" id="GO:0072657">
    <property type="term" value="P:protein localization to membrane"/>
    <property type="evidence" value="ECO:0007669"/>
    <property type="project" value="TreeGrafter"/>
</dbReference>
<evidence type="ECO:0000256" key="9">
    <source>
        <dbReference type="ARBA" id="ARBA00023136"/>
    </source>
</evidence>
<dbReference type="AlphaFoldDB" id="A0A0B0P8W0"/>
<dbReference type="PANTHER" id="PTHR10766">
    <property type="entry name" value="TRANSMEMBRANE 9 SUPERFAMILY PROTEIN"/>
    <property type="match status" value="1"/>
</dbReference>
<feature type="transmembrane region" description="Helical" evidence="10">
    <location>
        <begin position="546"/>
        <end position="565"/>
    </location>
</feature>
<proteinExistence type="inferred from homology"/>
<evidence type="ECO:0000313" key="11">
    <source>
        <dbReference type="EMBL" id="KHG20579.1"/>
    </source>
</evidence>
<dbReference type="Pfam" id="PF02990">
    <property type="entry name" value="EMP70"/>
    <property type="match status" value="1"/>
</dbReference>
<keyword evidence="12" id="KW-1185">Reference proteome</keyword>
<comment type="similarity">
    <text evidence="3 10">Belongs to the nonaspanin (TM9SF) (TC 9.A.2) family.</text>
</comment>
<keyword evidence="8" id="KW-0333">Golgi apparatus</keyword>
<feature type="transmembrane region" description="Helical" evidence="10">
    <location>
        <begin position="469"/>
        <end position="496"/>
    </location>
</feature>
<keyword evidence="4 10" id="KW-0812">Transmembrane</keyword>
<evidence type="ECO:0000256" key="1">
    <source>
        <dbReference type="ARBA" id="ARBA00004337"/>
    </source>
</evidence>
<feature type="signal peptide" evidence="10">
    <location>
        <begin position="1"/>
        <end position="27"/>
    </location>
</feature>
<keyword evidence="9 10" id="KW-0472">Membrane</keyword>
<evidence type="ECO:0000256" key="4">
    <source>
        <dbReference type="ARBA" id="ARBA00022692"/>
    </source>
</evidence>
<sequence>MSSAVFSAVRSFSVFVFVLLFLSHAFASESYHKYQPDDPITLWVNKVGPYNNPQETYNYYSLPFCQPGTNPAHKWGGLGEVLGGNELIDSQIDMKFQKNVDRGTICQLELDEAKVRQFKDAIENSYWFEFFVALTLYCPCLFVDAMPHALRNAESSDDLPLWGFVGELHPDRNSENGKHVLYTHKNIVIKYNKDQIIHVNLTQESPKQLEAGRTLDMTYSVKWLPTNVTFARRFDIYLDYPFFEHQIHWFSVFNSFMMVIFLTGLVSMILMRTLRNDYAKYAREDDDLETLERDVSEECGWKLVHGDVFRPPSNLALLSAVVGTGAQLALLVLLVILLAIVGTLYVGRGAIVTTFILCYAFTSFISGYVSGGMYSRNGGKNWIKSMILTASLFPFLCFGIGFLLNTVAIFYGSLAAIPFGTMVVVFVIWAFISFPLALLGTVVGRNWSGAPNNPCRVKTIPRPIPEKKWYLTPSVVSMMGGLLPFGSIFIEMYFVFTSFWNYKVYYVYGFMLLVFLILIIVTICVTIVGTYFLLNAENYHWQWTSFFSAASTAIYVYLYSVYYYSVKTKMSGFFQTSFYFGYTLMFCLGLGILCVVEAINIERKLSGIETPSKPPNEITGFNSRKP</sequence>
<dbReference type="GO" id="GO:0010008">
    <property type="term" value="C:endosome membrane"/>
    <property type="evidence" value="ECO:0007669"/>
    <property type="project" value="UniProtKB-SubCell"/>
</dbReference>
<evidence type="ECO:0000313" key="12">
    <source>
        <dbReference type="Proteomes" id="UP000032142"/>
    </source>
</evidence>
<evidence type="ECO:0000256" key="5">
    <source>
        <dbReference type="ARBA" id="ARBA00022729"/>
    </source>
</evidence>
<feature type="transmembrane region" description="Helical" evidence="10">
    <location>
        <begin position="315"/>
        <end position="345"/>
    </location>
</feature>
<feature type="transmembrane region" description="Helical" evidence="10">
    <location>
        <begin position="386"/>
        <end position="411"/>
    </location>
</feature>
<reference evidence="12" key="1">
    <citation type="submission" date="2014-09" db="EMBL/GenBank/DDBJ databases">
        <authorList>
            <person name="Mudge J."/>
            <person name="Ramaraj T."/>
            <person name="Lindquist I.E."/>
            <person name="Bharti A.K."/>
            <person name="Sundararajan A."/>
            <person name="Cameron C.T."/>
            <person name="Woodward J.E."/>
            <person name="May G.D."/>
            <person name="Brubaker C."/>
            <person name="Broadhvest J."/>
            <person name="Wilkins T.A."/>
        </authorList>
    </citation>
    <scope>NUCLEOTIDE SEQUENCE</scope>
    <source>
        <strain evidence="12">cv. AKA8401</strain>
    </source>
</reference>
<dbReference type="InterPro" id="IPR004240">
    <property type="entry name" value="EMP70"/>
</dbReference>
<dbReference type="EMBL" id="KN416107">
    <property type="protein sequence ID" value="KHG20579.1"/>
    <property type="molecule type" value="Genomic_DNA"/>
</dbReference>
<dbReference type="PANTHER" id="PTHR10766:SF140">
    <property type="entry name" value="TRANSMEMBRANE 9 SUPERFAMILY MEMBER"/>
    <property type="match status" value="1"/>
</dbReference>
<keyword evidence="6" id="KW-0967">Endosome</keyword>
<dbReference type="Proteomes" id="UP000032142">
    <property type="component" value="Unassembled WGS sequence"/>
</dbReference>
<accession>A0A0B0P8W0</accession>
<evidence type="ECO:0000256" key="8">
    <source>
        <dbReference type="ARBA" id="ARBA00023034"/>
    </source>
</evidence>
<keyword evidence="5 10" id="KW-0732">Signal</keyword>
<comment type="subcellular location">
    <subcellularLocation>
        <location evidence="1">Endosome membrane</location>
        <topology evidence="1">Multi-pass membrane protein</topology>
    </subcellularLocation>
    <subcellularLocation>
        <location evidence="2">Golgi apparatus membrane</location>
        <topology evidence="2">Multi-pass membrane protein</topology>
    </subcellularLocation>
</comment>
<evidence type="ECO:0000256" key="3">
    <source>
        <dbReference type="ARBA" id="ARBA00005227"/>
    </source>
</evidence>
<evidence type="ECO:0000256" key="2">
    <source>
        <dbReference type="ARBA" id="ARBA00004653"/>
    </source>
</evidence>
<keyword evidence="7 10" id="KW-1133">Transmembrane helix</keyword>
<dbReference type="GO" id="GO:0000139">
    <property type="term" value="C:Golgi membrane"/>
    <property type="evidence" value="ECO:0007669"/>
    <property type="project" value="UniProtKB-SubCell"/>
</dbReference>
<evidence type="ECO:0000256" key="10">
    <source>
        <dbReference type="RuleBase" id="RU363079"/>
    </source>
</evidence>
<evidence type="ECO:0000256" key="7">
    <source>
        <dbReference type="ARBA" id="ARBA00022989"/>
    </source>
</evidence>
<gene>
    <name evidence="11" type="ORF">F383_24249</name>
</gene>
<feature type="transmembrane region" description="Helical" evidence="10">
    <location>
        <begin position="508"/>
        <end position="534"/>
    </location>
</feature>
<feature type="chain" id="PRO_5007354006" description="Transmembrane 9 superfamily member" evidence="10">
    <location>
        <begin position="28"/>
        <end position="626"/>
    </location>
</feature>
<organism evidence="11 12">
    <name type="scientific">Gossypium arboreum</name>
    <name type="common">Tree cotton</name>
    <name type="synonym">Gossypium nanking</name>
    <dbReference type="NCBI Taxonomy" id="29729"/>
    <lineage>
        <taxon>Eukaryota</taxon>
        <taxon>Viridiplantae</taxon>
        <taxon>Streptophyta</taxon>
        <taxon>Embryophyta</taxon>
        <taxon>Tracheophyta</taxon>
        <taxon>Spermatophyta</taxon>
        <taxon>Magnoliopsida</taxon>
        <taxon>eudicotyledons</taxon>
        <taxon>Gunneridae</taxon>
        <taxon>Pentapetalae</taxon>
        <taxon>rosids</taxon>
        <taxon>malvids</taxon>
        <taxon>Malvales</taxon>
        <taxon>Malvaceae</taxon>
        <taxon>Malvoideae</taxon>
        <taxon>Gossypium</taxon>
    </lineage>
</organism>
<feature type="transmembrane region" description="Helical" evidence="10">
    <location>
        <begin position="577"/>
        <end position="596"/>
    </location>
</feature>